<keyword evidence="6" id="KW-0653">Protein transport</keyword>
<keyword evidence="3" id="KW-1003">Cell membrane</keyword>
<comment type="subcellular location">
    <subcellularLocation>
        <location evidence="1">Cell inner membrane</location>
    </subcellularLocation>
</comment>
<dbReference type="EMBL" id="CP124755">
    <property type="protein sequence ID" value="WGZ90980.1"/>
    <property type="molecule type" value="Genomic_DNA"/>
</dbReference>
<dbReference type="Proteomes" id="UP001300672">
    <property type="component" value="Chromosome"/>
</dbReference>
<evidence type="ECO:0000256" key="4">
    <source>
        <dbReference type="ARBA" id="ARBA00022519"/>
    </source>
</evidence>
<feature type="region of interest" description="Disordered" evidence="9">
    <location>
        <begin position="205"/>
        <end position="286"/>
    </location>
</feature>
<dbReference type="GO" id="GO:0005886">
    <property type="term" value="C:plasma membrane"/>
    <property type="evidence" value="ECO:0007669"/>
    <property type="project" value="UniProtKB-SubCell"/>
</dbReference>
<organism evidence="11">
    <name type="scientific">Candidatus Thiocaldithrix dubininis</name>
    <dbReference type="NCBI Taxonomy" id="3080823"/>
    <lineage>
        <taxon>Bacteria</taxon>
        <taxon>Pseudomonadati</taxon>
        <taxon>Pseudomonadota</taxon>
        <taxon>Gammaproteobacteria</taxon>
        <taxon>Thiotrichales</taxon>
        <taxon>Thiotrichaceae</taxon>
        <taxon>Candidatus Thiocaldithrix</taxon>
    </lineage>
</organism>
<evidence type="ECO:0000259" key="10">
    <source>
        <dbReference type="Pfam" id="PF11356"/>
    </source>
</evidence>
<dbReference type="Pfam" id="PF11356">
    <property type="entry name" value="T2SSC"/>
    <property type="match status" value="1"/>
</dbReference>
<keyword evidence="7" id="KW-1133">Transmembrane helix</keyword>
<dbReference type="AlphaFoldDB" id="A0AA95H661"/>
<evidence type="ECO:0000256" key="9">
    <source>
        <dbReference type="SAM" id="MobiDB-lite"/>
    </source>
</evidence>
<proteinExistence type="predicted"/>
<keyword evidence="5" id="KW-0812">Transmembrane</keyword>
<feature type="compositionally biased region" description="Low complexity" evidence="9">
    <location>
        <begin position="216"/>
        <end position="234"/>
    </location>
</feature>
<name>A0AA95H661_9GAMM</name>
<reference evidence="11" key="2">
    <citation type="submission" date="2023-04" db="EMBL/GenBank/DDBJ databases">
        <authorList>
            <person name="Beletskiy A.V."/>
            <person name="Mardanov A.V."/>
            <person name="Ravin N.V."/>
        </authorList>
    </citation>
    <scope>NUCLEOTIDE SEQUENCE</scope>
    <source>
        <strain evidence="11">GKL-01</strain>
    </source>
</reference>
<evidence type="ECO:0000256" key="3">
    <source>
        <dbReference type="ARBA" id="ARBA00022475"/>
    </source>
</evidence>
<sequence length="286" mass="30252">MAVALPFNPYKTWLPRLNEQAPPLLSLALALVCGYLLARLIWAVVPVAPDSNPITINEANIELTPTQNAGEQIAQVHLFGTAAQAPLPQAAPPPSTPPSNLKLMGVITGTSGFAIIENAGQQKAYRLHEKIENTNQSVASIAAKSVKLSTDGSKSLTELKLPELGKAMPNNDAMNNPDMPQEMAMMPEEMPIEAEPVVVEEPPVMEQTPEIPPEQVPEAVPVAPIPADVTQSTQPQPPPASAPNTPDMILPPGSTQALPEVEQGIVPPTLEPDVVPPTAVEPPPTN</sequence>
<protein>
    <submittedName>
        <fullName evidence="11">Type II secretion system protein N</fullName>
    </submittedName>
</protein>
<dbReference type="InterPro" id="IPR024961">
    <property type="entry name" value="T2SS_GspC_N"/>
</dbReference>
<evidence type="ECO:0000256" key="5">
    <source>
        <dbReference type="ARBA" id="ARBA00022692"/>
    </source>
</evidence>
<evidence type="ECO:0000256" key="6">
    <source>
        <dbReference type="ARBA" id="ARBA00022927"/>
    </source>
</evidence>
<feature type="domain" description="Type II secretion system protein GspC N-terminal" evidence="10">
    <location>
        <begin position="29"/>
        <end position="154"/>
    </location>
</feature>
<evidence type="ECO:0000313" key="11">
    <source>
        <dbReference type="EMBL" id="WGZ90980.1"/>
    </source>
</evidence>
<evidence type="ECO:0000256" key="7">
    <source>
        <dbReference type="ARBA" id="ARBA00022989"/>
    </source>
</evidence>
<gene>
    <name evidence="11" type="ORF">QJT80_00585</name>
</gene>
<evidence type="ECO:0000256" key="2">
    <source>
        <dbReference type="ARBA" id="ARBA00022448"/>
    </source>
</evidence>
<dbReference type="Gene3D" id="2.30.30.830">
    <property type="match status" value="1"/>
</dbReference>
<keyword evidence="4" id="KW-0997">Cell inner membrane</keyword>
<keyword evidence="2" id="KW-0813">Transport</keyword>
<keyword evidence="8" id="KW-0472">Membrane</keyword>
<dbReference type="KEGG" id="tdu:QJT80_00585"/>
<reference evidence="11" key="1">
    <citation type="journal article" date="2023" name="Int. J. Mol. Sci.">
        <title>Metagenomics Revealed a New Genus 'Candidatus Thiocaldithrix dubininis' gen. nov., sp. nov. and a New Species 'Candidatus Thiothrix putei' sp. nov. in the Family Thiotrichaceae, Some Members of Which Have Traits of Both Na+- and H+-Motive Energetics.</title>
        <authorList>
            <person name="Ravin N.V."/>
            <person name="Muntyan M.S."/>
            <person name="Smolyakov D.D."/>
            <person name="Rudenko T.S."/>
            <person name="Beletsky A.V."/>
            <person name="Mardanov A.V."/>
            <person name="Grabovich M.Y."/>
        </authorList>
    </citation>
    <scope>NUCLEOTIDE SEQUENCE</scope>
    <source>
        <strain evidence="11">GKL-01</strain>
    </source>
</reference>
<accession>A0AA95H661</accession>
<evidence type="ECO:0000256" key="1">
    <source>
        <dbReference type="ARBA" id="ARBA00004533"/>
    </source>
</evidence>
<dbReference type="GO" id="GO:0015031">
    <property type="term" value="P:protein transport"/>
    <property type="evidence" value="ECO:0007669"/>
    <property type="project" value="UniProtKB-KW"/>
</dbReference>
<evidence type="ECO:0000256" key="8">
    <source>
        <dbReference type="ARBA" id="ARBA00023136"/>
    </source>
</evidence>